<keyword evidence="22" id="KW-1185">Reference proteome</keyword>
<dbReference type="InterPro" id="IPR016169">
    <property type="entry name" value="FAD-bd_PCMH_sub2"/>
</dbReference>
<feature type="active site" description="Proton donor" evidence="19">
    <location>
        <position position="239"/>
    </location>
</feature>
<dbReference type="EC" id="1.3.1.98" evidence="5 19"/>
<keyword evidence="9 19" id="KW-0285">Flavoprotein</keyword>
<keyword evidence="16 19" id="KW-0961">Cell wall biogenesis/degradation</keyword>
<comment type="caution">
    <text evidence="21">The sequence shown here is derived from an EMBL/GenBank/DDBJ whole genome shotgun (WGS) entry which is preliminary data.</text>
</comment>
<evidence type="ECO:0000313" key="22">
    <source>
        <dbReference type="Proteomes" id="UP000484164"/>
    </source>
</evidence>
<dbReference type="Gene3D" id="3.90.78.10">
    <property type="entry name" value="UDP-N-acetylenolpyruvoylglucosamine reductase, C-terminal domain"/>
    <property type="match status" value="1"/>
</dbReference>
<comment type="function">
    <text evidence="2 19">Cell wall formation.</text>
</comment>
<keyword evidence="8 19" id="KW-0132">Cell division</keyword>
<sequence length="339" mass="37669">MRKYENPSLKNFNTFGLDERAREVWVLETEEDVVTFAKDEAALNRLQLILGGGSNLLLTGPINGLVAHIALKGREILSQDDKHVLLQVKAGESWHETVRWTVENNFGGLENLSLIPGQVGTAPVQNIGAYGVELKDHFHSLDGVVLGTGERKTFTAEECQFGYRDSIFKHEWKAKFIITAVRFKLTVNDHAIRTSYGAIHAQLDEWNIAQPTIDDVSKAVIAIRQSKLPNPAEIGNSGSFFKNPVVAITEYERVKAEYPDVVAYPAGEGRMKLAAGWLIDQSGWKGYRKGDAGVHIKQALVLVNYGNARGAEVWDLAQTIIKDVHERFGILLEPEVNIL</sequence>
<name>A0A6L3ZHC4_9FLAO</name>
<dbReference type="Pfam" id="PF02873">
    <property type="entry name" value="MurB_C"/>
    <property type="match status" value="1"/>
</dbReference>
<dbReference type="InterPro" id="IPR006094">
    <property type="entry name" value="Oxid_FAD_bind_N"/>
</dbReference>
<dbReference type="OrthoDB" id="9804753at2"/>
<evidence type="ECO:0000259" key="20">
    <source>
        <dbReference type="PROSITE" id="PS51387"/>
    </source>
</evidence>
<evidence type="ECO:0000256" key="13">
    <source>
        <dbReference type="ARBA" id="ARBA00022984"/>
    </source>
</evidence>
<dbReference type="Gene3D" id="3.30.43.10">
    <property type="entry name" value="Uridine Diphospho-n-acetylenolpyruvylglucosamine Reductase, domain 2"/>
    <property type="match status" value="1"/>
</dbReference>
<evidence type="ECO:0000256" key="15">
    <source>
        <dbReference type="ARBA" id="ARBA00023306"/>
    </source>
</evidence>
<evidence type="ECO:0000256" key="7">
    <source>
        <dbReference type="ARBA" id="ARBA00022490"/>
    </source>
</evidence>
<evidence type="ECO:0000256" key="8">
    <source>
        <dbReference type="ARBA" id="ARBA00022618"/>
    </source>
</evidence>
<evidence type="ECO:0000313" key="21">
    <source>
        <dbReference type="EMBL" id="KAB2817254.1"/>
    </source>
</evidence>
<dbReference type="UniPathway" id="UPA00219"/>
<evidence type="ECO:0000256" key="14">
    <source>
        <dbReference type="ARBA" id="ARBA00023002"/>
    </source>
</evidence>
<reference evidence="21 22" key="1">
    <citation type="submission" date="2019-10" db="EMBL/GenBank/DDBJ databases">
        <title>Genome sequence of Phaeocystidibacter marisrubri JCM30614 (type strain).</title>
        <authorList>
            <person name="Bowman J.P."/>
        </authorList>
    </citation>
    <scope>NUCLEOTIDE SEQUENCE [LARGE SCALE GENOMIC DNA]</scope>
    <source>
        <strain evidence="21 22">JCM 30614</strain>
    </source>
</reference>
<evidence type="ECO:0000256" key="19">
    <source>
        <dbReference type="HAMAP-Rule" id="MF_00037"/>
    </source>
</evidence>
<dbReference type="GO" id="GO:0009252">
    <property type="term" value="P:peptidoglycan biosynthetic process"/>
    <property type="evidence" value="ECO:0007669"/>
    <property type="project" value="UniProtKB-UniRule"/>
</dbReference>
<dbReference type="GO" id="GO:0008762">
    <property type="term" value="F:UDP-N-acetylmuramate dehydrogenase activity"/>
    <property type="evidence" value="ECO:0007669"/>
    <property type="project" value="UniProtKB-UniRule"/>
</dbReference>
<evidence type="ECO:0000256" key="5">
    <source>
        <dbReference type="ARBA" id="ARBA00012518"/>
    </source>
</evidence>
<comment type="catalytic activity">
    <reaction evidence="18 19">
        <text>UDP-N-acetyl-alpha-D-muramate + NADP(+) = UDP-N-acetyl-3-O-(1-carboxyvinyl)-alpha-D-glucosamine + NADPH + H(+)</text>
        <dbReference type="Rhea" id="RHEA:12248"/>
        <dbReference type="ChEBI" id="CHEBI:15378"/>
        <dbReference type="ChEBI" id="CHEBI:57783"/>
        <dbReference type="ChEBI" id="CHEBI:58349"/>
        <dbReference type="ChEBI" id="CHEBI:68483"/>
        <dbReference type="ChEBI" id="CHEBI:70757"/>
        <dbReference type="EC" id="1.3.1.98"/>
    </reaction>
</comment>
<evidence type="ECO:0000256" key="1">
    <source>
        <dbReference type="ARBA" id="ARBA00001974"/>
    </source>
</evidence>
<feature type="active site" evidence="19">
    <location>
        <position position="164"/>
    </location>
</feature>
<keyword evidence="13 19" id="KW-0573">Peptidoglycan synthesis</keyword>
<evidence type="ECO:0000256" key="4">
    <source>
        <dbReference type="ARBA" id="ARBA00004752"/>
    </source>
</evidence>
<evidence type="ECO:0000256" key="17">
    <source>
        <dbReference type="ARBA" id="ARBA00031026"/>
    </source>
</evidence>
<keyword evidence="15 19" id="KW-0131">Cell cycle</keyword>
<dbReference type="PANTHER" id="PTHR21071">
    <property type="entry name" value="UDP-N-ACETYLENOLPYRUVOYLGLUCOSAMINE REDUCTASE"/>
    <property type="match status" value="1"/>
</dbReference>
<dbReference type="GO" id="GO:0008360">
    <property type="term" value="P:regulation of cell shape"/>
    <property type="evidence" value="ECO:0007669"/>
    <property type="project" value="UniProtKB-KW"/>
</dbReference>
<keyword evidence="11 19" id="KW-0521">NADP</keyword>
<dbReference type="InterPro" id="IPR016167">
    <property type="entry name" value="FAD-bd_PCMH_sub1"/>
</dbReference>
<dbReference type="Gene3D" id="3.30.465.10">
    <property type="match status" value="1"/>
</dbReference>
<dbReference type="EMBL" id="WBVQ01000001">
    <property type="protein sequence ID" value="KAB2817254.1"/>
    <property type="molecule type" value="Genomic_DNA"/>
</dbReference>
<dbReference type="NCBIfam" id="NF000755">
    <property type="entry name" value="PRK00046.1"/>
    <property type="match status" value="1"/>
</dbReference>
<dbReference type="InterPro" id="IPR036318">
    <property type="entry name" value="FAD-bd_PCMH-like_sf"/>
</dbReference>
<evidence type="ECO:0000256" key="12">
    <source>
        <dbReference type="ARBA" id="ARBA00022960"/>
    </source>
</evidence>
<evidence type="ECO:0000256" key="10">
    <source>
        <dbReference type="ARBA" id="ARBA00022827"/>
    </source>
</evidence>
<proteinExistence type="inferred from homology"/>
<dbReference type="HAMAP" id="MF_00037">
    <property type="entry name" value="MurB"/>
    <property type="match status" value="1"/>
</dbReference>
<dbReference type="Pfam" id="PF01565">
    <property type="entry name" value="FAD_binding_4"/>
    <property type="match status" value="1"/>
</dbReference>
<comment type="cofactor">
    <cofactor evidence="1 19">
        <name>FAD</name>
        <dbReference type="ChEBI" id="CHEBI:57692"/>
    </cofactor>
</comment>
<dbReference type="InterPro" id="IPR003170">
    <property type="entry name" value="MurB"/>
</dbReference>
<dbReference type="GO" id="GO:0051301">
    <property type="term" value="P:cell division"/>
    <property type="evidence" value="ECO:0007669"/>
    <property type="project" value="UniProtKB-KW"/>
</dbReference>
<dbReference type="PROSITE" id="PS51387">
    <property type="entry name" value="FAD_PCMH"/>
    <property type="match status" value="1"/>
</dbReference>
<dbReference type="GO" id="GO:0071555">
    <property type="term" value="P:cell wall organization"/>
    <property type="evidence" value="ECO:0007669"/>
    <property type="project" value="UniProtKB-KW"/>
</dbReference>
<feature type="domain" description="FAD-binding PCMH-type" evidence="20">
    <location>
        <begin position="17"/>
        <end position="188"/>
    </location>
</feature>
<dbReference type="GO" id="GO:0071949">
    <property type="term" value="F:FAD binding"/>
    <property type="evidence" value="ECO:0007669"/>
    <property type="project" value="InterPro"/>
</dbReference>
<dbReference type="SUPFAM" id="SSF56176">
    <property type="entry name" value="FAD-binding/transporter-associated domain-like"/>
    <property type="match status" value="1"/>
</dbReference>
<dbReference type="InterPro" id="IPR036635">
    <property type="entry name" value="MurB_C_sf"/>
</dbReference>
<dbReference type="Proteomes" id="UP000484164">
    <property type="component" value="Unassembled WGS sequence"/>
</dbReference>
<comment type="similarity">
    <text evidence="19">Belongs to the MurB family.</text>
</comment>
<comment type="subcellular location">
    <subcellularLocation>
        <location evidence="3 19">Cytoplasm</location>
    </subcellularLocation>
</comment>
<keyword evidence="10 19" id="KW-0274">FAD</keyword>
<evidence type="ECO:0000256" key="3">
    <source>
        <dbReference type="ARBA" id="ARBA00004496"/>
    </source>
</evidence>
<gene>
    <name evidence="19 21" type="primary">murB</name>
    <name evidence="21" type="ORF">F8C82_02355</name>
</gene>
<keyword evidence="7 19" id="KW-0963">Cytoplasm</keyword>
<dbReference type="GO" id="GO:0005829">
    <property type="term" value="C:cytosol"/>
    <property type="evidence" value="ECO:0007669"/>
    <property type="project" value="TreeGrafter"/>
</dbReference>
<dbReference type="AlphaFoldDB" id="A0A6L3ZHC4"/>
<evidence type="ECO:0000256" key="9">
    <source>
        <dbReference type="ARBA" id="ARBA00022630"/>
    </source>
</evidence>
<dbReference type="NCBIfam" id="TIGR00179">
    <property type="entry name" value="murB"/>
    <property type="match status" value="1"/>
</dbReference>
<evidence type="ECO:0000256" key="11">
    <source>
        <dbReference type="ARBA" id="ARBA00022857"/>
    </source>
</evidence>
<dbReference type="RefSeq" id="WP_151691825.1">
    <property type="nucleotide sequence ID" value="NZ_BMGX01000002.1"/>
</dbReference>
<keyword evidence="12 19" id="KW-0133">Cell shape</keyword>
<accession>A0A6L3ZHC4</accession>
<dbReference type="InterPro" id="IPR011601">
    <property type="entry name" value="MurB_C"/>
</dbReference>
<protein>
    <recommendedName>
        <fullName evidence="6 19">UDP-N-acetylenolpyruvoylglucosamine reductase</fullName>
        <ecNumber evidence="5 19">1.3.1.98</ecNumber>
    </recommendedName>
    <alternativeName>
        <fullName evidence="17 19">UDP-N-acetylmuramate dehydrogenase</fullName>
    </alternativeName>
</protein>
<dbReference type="SUPFAM" id="SSF56194">
    <property type="entry name" value="Uridine diphospho-N-Acetylenolpyruvylglucosamine reductase, MurB, C-terminal domain"/>
    <property type="match status" value="1"/>
</dbReference>
<feature type="active site" evidence="19">
    <location>
        <position position="335"/>
    </location>
</feature>
<keyword evidence="14 19" id="KW-0560">Oxidoreductase</keyword>
<evidence type="ECO:0000256" key="16">
    <source>
        <dbReference type="ARBA" id="ARBA00023316"/>
    </source>
</evidence>
<evidence type="ECO:0000256" key="6">
    <source>
        <dbReference type="ARBA" id="ARBA00015188"/>
    </source>
</evidence>
<evidence type="ECO:0000256" key="2">
    <source>
        <dbReference type="ARBA" id="ARBA00003921"/>
    </source>
</evidence>
<dbReference type="NCBIfam" id="NF010478">
    <property type="entry name" value="PRK13903.1"/>
    <property type="match status" value="1"/>
</dbReference>
<dbReference type="InterPro" id="IPR016166">
    <property type="entry name" value="FAD-bd_PCMH"/>
</dbReference>
<organism evidence="21 22">
    <name type="scientific">Phaeocystidibacter marisrubri</name>
    <dbReference type="NCBI Taxonomy" id="1577780"/>
    <lineage>
        <taxon>Bacteria</taxon>
        <taxon>Pseudomonadati</taxon>
        <taxon>Bacteroidota</taxon>
        <taxon>Flavobacteriia</taxon>
        <taxon>Flavobacteriales</taxon>
        <taxon>Phaeocystidibacteraceae</taxon>
        <taxon>Phaeocystidibacter</taxon>
    </lineage>
</organism>
<dbReference type="PANTHER" id="PTHR21071:SF4">
    <property type="entry name" value="UDP-N-ACETYLENOLPYRUVOYLGLUCOSAMINE REDUCTASE"/>
    <property type="match status" value="1"/>
</dbReference>
<evidence type="ECO:0000256" key="18">
    <source>
        <dbReference type="ARBA" id="ARBA00048914"/>
    </source>
</evidence>
<comment type="pathway">
    <text evidence="4 19">Cell wall biogenesis; peptidoglycan biosynthesis.</text>
</comment>